<evidence type="ECO:0000256" key="7">
    <source>
        <dbReference type="ARBA" id="ARBA00022842"/>
    </source>
</evidence>
<keyword evidence="3 8" id="KW-0540">Nuclease</keyword>
<dbReference type="Proteomes" id="UP001201273">
    <property type="component" value="Unassembled WGS sequence"/>
</dbReference>
<feature type="chain" id="PRO_5045644795" description="Endonuclease" evidence="9">
    <location>
        <begin position="21"/>
        <end position="310"/>
    </location>
</feature>
<evidence type="ECO:0000313" key="13">
    <source>
        <dbReference type="Proteomes" id="UP001201273"/>
    </source>
</evidence>
<dbReference type="PANTHER" id="PTHR13966">
    <property type="entry name" value="ENDONUCLEASE RELATED"/>
    <property type="match status" value="1"/>
</dbReference>
<comment type="cofactor">
    <cofactor evidence="1 8">
        <name>Mg(2+)</name>
        <dbReference type="ChEBI" id="CHEBI:18420"/>
    </cofactor>
</comment>
<dbReference type="EMBL" id="JAIMJA010000008">
    <property type="protein sequence ID" value="MCE2595119.1"/>
    <property type="molecule type" value="Genomic_DNA"/>
</dbReference>
<dbReference type="InterPro" id="IPR018524">
    <property type="entry name" value="DNA/RNA_endonuclease_AS"/>
</dbReference>
<dbReference type="PANTHER" id="PTHR13966:SF5">
    <property type="entry name" value="ENDONUCLEASE G, MITOCHONDRIAL"/>
    <property type="match status" value="1"/>
</dbReference>
<dbReference type="PROSITE" id="PS01070">
    <property type="entry name" value="NUCLEASE_NON_SPEC"/>
    <property type="match status" value="1"/>
</dbReference>
<evidence type="ECO:0000256" key="3">
    <source>
        <dbReference type="ARBA" id="ARBA00022722"/>
    </source>
</evidence>
<proteinExistence type="inferred from homology"/>
<dbReference type="InterPro" id="IPR001604">
    <property type="entry name" value="Endo_G_ENPP1-like_dom"/>
</dbReference>
<evidence type="ECO:0000313" key="12">
    <source>
        <dbReference type="EMBL" id="MCE2595119.1"/>
    </source>
</evidence>
<comment type="similarity">
    <text evidence="2 8">Belongs to the DNA/RNA non-specific endonuclease family.</text>
</comment>
<dbReference type="Pfam" id="PF01223">
    <property type="entry name" value="Endonuclease_NS"/>
    <property type="match status" value="1"/>
</dbReference>
<dbReference type="PROSITE" id="PS51257">
    <property type="entry name" value="PROKAR_LIPOPROTEIN"/>
    <property type="match status" value="1"/>
</dbReference>
<dbReference type="InterPro" id="IPR044929">
    <property type="entry name" value="DNA/RNA_non-sp_Endonuclease_sf"/>
</dbReference>
<feature type="domain" description="ENPP1-3/EXOG-like endonuclease/phosphodiesterase" evidence="10">
    <location>
        <begin position="54"/>
        <end position="246"/>
    </location>
</feature>
<dbReference type="InterPro" id="IPR020821">
    <property type="entry name" value="ENPP1-3/EXOG-like_nuc-like"/>
</dbReference>
<dbReference type="SMART" id="SM00892">
    <property type="entry name" value="Endonuclease_NS"/>
    <property type="match status" value="1"/>
</dbReference>
<evidence type="ECO:0000256" key="6">
    <source>
        <dbReference type="ARBA" id="ARBA00022801"/>
    </source>
</evidence>
<evidence type="ECO:0000256" key="5">
    <source>
        <dbReference type="ARBA" id="ARBA00022759"/>
    </source>
</evidence>
<name>A0ABS8W7Z3_9GAMM</name>
<evidence type="ECO:0000259" key="11">
    <source>
        <dbReference type="SMART" id="SM00892"/>
    </source>
</evidence>
<organism evidence="12 13">
    <name type="scientific">Motilimonas cestriensis</name>
    <dbReference type="NCBI Taxonomy" id="2742685"/>
    <lineage>
        <taxon>Bacteria</taxon>
        <taxon>Pseudomonadati</taxon>
        <taxon>Pseudomonadota</taxon>
        <taxon>Gammaproteobacteria</taxon>
        <taxon>Alteromonadales</taxon>
        <taxon>Alteromonadales genera incertae sedis</taxon>
        <taxon>Motilimonas</taxon>
    </lineage>
</organism>
<dbReference type="InterPro" id="IPR044925">
    <property type="entry name" value="His-Me_finger_sf"/>
</dbReference>
<evidence type="ECO:0000256" key="2">
    <source>
        <dbReference type="ARBA" id="ARBA00010052"/>
    </source>
</evidence>
<evidence type="ECO:0000256" key="4">
    <source>
        <dbReference type="ARBA" id="ARBA00022723"/>
    </source>
</evidence>
<reference evidence="12 13" key="1">
    <citation type="journal article" date="2022" name="Environ. Microbiol. Rep.">
        <title>Eco-phylogenetic analyses reveal divergent evolution of vitamin B12 metabolism in the marine bacterial family 'Psychromonadaceae'.</title>
        <authorList>
            <person name="Jin X."/>
            <person name="Yang Y."/>
            <person name="Cao H."/>
            <person name="Gao B."/>
            <person name="Zhao Z."/>
        </authorList>
    </citation>
    <scope>NUCLEOTIDE SEQUENCE [LARGE SCALE GENOMIC DNA]</scope>
    <source>
        <strain evidence="12 13">MKS20</strain>
    </source>
</reference>
<dbReference type="EC" id="3.1.30.-" evidence="8"/>
<evidence type="ECO:0000256" key="9">
    <source>
        <dbReference type="SAM" id="SignalP"/>
    </source>
</evidence>
<sequence>MRRLLIISLSSLLLACQSSNTPLEGSQAANIDSESFITCSTNHMPSQPDQVICRDGYSVGFNYLNGVADWVSYTLTPESISGFATVESFSRDASLPLAVQVASADYIGSGYDRGHLAPAASMDFSVASAKQSYLMSNIAPQRPEFNRQGWAELEAWERQCTQQLGSLKVVTGPIYNREDNLWINNKVRIPSAYFKAYLAPQAANTSMAFIMPHQGFSLSEIHQFQVTVAQLEQHSHLSLFQQYNTNKQALHSLCQLTDKAEPNIETFSCQDKYYCNQMTSCQEAQFYLNSCGVDRLDNDGDGLACESLCF</sequence>
<dbReference type="RefSeq" id="WP_233052614.1">
    <property type="nucleotide sequence ID" value="NZ_JAIMJA010000008.1"/>
</dbReference>
<dbReference type="Pfam" id="PF05901">
    <property type="entry name" value="Excalibur"/>
    <property type="match status" value="1"/>
</dbReference>
<evidence type="ECO:0000256" key="1">
    <source>
        <dbReference type="ARBA" id="ARBA00001946"/>
    </source>
</evidence>
<feature type="domain" description="DNA/RNA non-specific endonuclease/pyrophosphatase/phosphodiesterase" evidence="11">
    <location>
        <begin position="53"/>
        <end position="246"/>
    </location>
</feature>
<dbReference type="InterPro" id="IPR040255">
    <property type="entry name" value="Non-specific_endonuclease"/>
</dbReference>
<keyword evidence="13" id="KW-1185">Reference proteome</keyword>
<evidence type="ECO:0000256" key="8">
    <source>
        <dbReference type="RuleBase" id="RU366055"/>
    </source>
</evidence>
<dbReference type="Gene3D" id="3.40.570.10">
    <property type="entry name" value="Extracellular Endonuclease, subunit A"/>
    <property type="match status" value="1"/>
</dbReference>
<keyword evidence="7" id="KW-0460">Magnesium</keyword>
<feature type="signal peptide" evidence="9">
    <location>
        <begin position="1"/>
        <end position="20"/>
    </location>
</feature>
<dbReference type="SUPFAM" id="SSF54060">
    <property type="entry name" value="His-Me finger endonucleases"/>
    <property type="match status" value="1"/>
</dbReference>
<keyword evidence="6 8" id="KW-0378">Hydrolase</keyword>
<dbReference type="InterPro" id="IPR008613">
    <property type="entry name" value="Excalibur_Ca-bd_domain"/>
</dbReference>
<keyword evidence="5 8" id="KW-0255">Endonuclease</keyword>
<gene>
    <name evidence="12" type="ORF">K6Y31_09840</name>
</gene>
<accession>A0ABS8W7Z3</accession>
<keyword evidence="9" id="KW-0732">Signal</keyword>
<dbReference type="SMART" id="SM00477">
    <property type="entry name" value="NUC"/>
    <property type="match status" value="1"/>
</dbReference>
<evidence type="ECO:0000259" key="10">
    <source>
        <dbReference type="SMART" id="SM00477"/>
    </source>
</evidence>
<dbReference type="GO" id="GO:0004519">
    <property type="term" value="F:endonuclease activity"/>
    <property type="evidence" value="ECO:0007669"/>
    <property type="project" value="UniProtKB-KW"/>
</dbReference>
<comment type="caution">
    <text evidence="12">The sequence shown here is derived from an EMBL/GenBank/DDBJ whole genome shotgun (WGS) entry which is preliminary data.</text>
</comment>
<protein>
    <recommendedName>
        <fullName evidence="8">Endonuclease</fullName>
        <ecNumber evidence="8">3.1.30.-</ecNumber>
    </recommendedName>
</protein>
<keyword evidence="4 8" id="KW-0479">Metal-binding</keyword>